<dbReference type="Pfam" id="PF07285">
    <property type="entry name" value="DUF1444"/>
    <property type="match status" value="1"/>
</dbReference>
<gene>
    <name evidence="1" type="ORF">SAMN02745176_02923</name>
</gene>
<accession>A0A1M6HT09</accession>
<sequence length="245" mass="28452">MLTIADFSRKVVFDLNKTFPIARVQGKYVIVESNPNSVSVPISSIYGEYQETEDYGKTLASYIKIINDILSQYKFKIDYNNVYPLLKSRDFGKGEKDLGFYREHAFADIDTLYVTDEGELFRFLLYSDDVDFELVKKSAWENLNKMRNPLVKLDKALEIYTLKFTTDYNSTLLLSTALQNQISKKIGGDYLFAIPSATTLIVAKLRHEYIKIIESLIMIDNNRNKVSDKIYRFKNGIFDIINKRY</sequence>
<dbReference type="STRING" id="1122184.SAMN02745176_02923"/>
<evidence type="ECO:0000313" key="2">
    <source>
        <dbReference type="Proteomes" id="UP000184442"/>
    </source>
</evidence>
<dbReference type="RefSeq" id="WP_073026976.1">
    <property type="nucleotide sequence ID" value="NZ_FQZS01000023.1"/>
</dbReference>
<dbReference type="InterPro" id="IPR010838">
    <property type="entry name" value="DUF1444"/>
</dbReference>
<proteinExistence type="predicted"/>
<name>A0A1M6HT09_9FIRM</name>
<evidence type="ECO:0000313" key="1">
    <source>
        <dbReference type="EMBL" id="SHJ25331.1"/>
    </source>
</evidence>
<dbReference type="Proteomes" id="UP000184442">
    <property type="component" value="Unassembled WGS sequence"/>
</dbReference>
<reference evidence="1 2" key="1">
    <citation type="submission" date="2016-11" db="EMBL/GenBank/DDBJ databases">
        <authorList>
            <person name="Jaros S."/>
            <person name="Januszkiewicz K."/>
            <person name="Wedrychowicz H."/>
        </authorList>
    </citation>
    <scope>NUCLEOTIDE SEQUENCE [LARGE SCALE GENOMIC DNA]</scope>
    <source>
        <strain evidence="1 2">DSM 19022</strain>
    </source>
</reference>
<dbReference type="EMBL" id="FQZS01000023">
    <property type="protein sequence ID" value="SHJ25331.1"/>
    <property type="molecule type" value="Genomic_DNA"/>
</dbReference>
<protein>
    <submittedName>
        <fullName evidence="1">Uncharacterized protein</fullName>
    </submittedName>
</protein>
<dbReference type="AlphaFoldDB" id="A0A1M6HT09"/>
<dbReference type="OrthoDB" id="1935253at2"/>
<keyword evidence="2" id="KW-1185">Reference proteome</keyword>
<organism evidence="1 2">
    <name type="scientific">Lutispora thermophila DSM 19022</name>
    <dbReference type="NCBI Taxonomy" id="1122184"/>
    <lineage>
        <taxon>Bacteria</taxon>
        <taxon>Bacillati</taxon>
        <taxon>Bacillota</taxon>
        <taxon>Clostridia</taxon>
        <taxon>Lutisporales</taxon>
        <taxon>Lutisporaceae</taxon>
        <taxon>Lutispora</taxon>
    </lineage>
</organism>